<evidence type="ECO:0000313" key="1">
    <source>
        <dbReference type="EMBL" id="WVZ65832.1"/>
    </source>
</evidence>
<accession>A0AAQ3WL80</accession>
<name>A0AAQ3WL80_PASNO</name>
<gene>
    <name evidence="1" type="ORF">U9M48_015133</name>
</gene>
<protein>
    <submittedName>
        <fullName evidence="1">Uncharacterized protein</fullName>
    </submittedName>
</protein>
<dbReference type="AlphaFoldDB" id="A0AAQ3WL80"/>
<reference evidence="1 2" key="1">
    <citation type="submission" date="2024-02" db="EMBL/GenBank/DDBJ databases">
        <title>High-quality chromosome-scale genome assembly of Pensacola bahiagrass (Paspalum notatum Flugge var. saurae).</title>
        <authorList>
            <person name="Vega J.M."/>
            <person name="Podio M."/>
            <person name="Orjuela J."/>
            <person name="Siena L.A."/>
            <person name="Pessino S.C."/>
            <person name="Combes M.C."/>
            <person name="Mariac C."/>
            <person name="Albertini E."/>
            <person name="Pupilli F."/>
            <person name="Ortiz J.P.A."/>
            <person name="Leblanc O."/>
        </authorList>
    </citation>
    <scope>NUCLEOTIDE SEQUENCE [LARGE SCALE GENOMIC DNA]</scope>
    <source>
        <strain evidence="1">R1</strain>
        <tissue evidence="1">Leaf</tissue>
    </source>
</reference>
<evidence type="ECO:0000313" key="2">
    <source>
        <dbReference type="Proteomes" id="UP001341281"/>
    </source>
</evidence>
<dbReference type="EMBL" id="CP144747">
    <property type="protein sequence ID" value="WVZ65832.1"/>
    <property type="molecule type" value="Genomic_DNA"/>
</dbReference>
<keyword evidence="2" id="KW-1185">Reference proteome</keyword>
<proteinExistence type="predicted"/>
<dbReference type="Proteomes" id="UP001341281">
    <property type="component" value="Chromosome 03"/>
</dbReference>
<sequence>MASGVYLFEHDTMFDGATQFAAPTWVPPAQPRLPPATWPVGWDQVALAQSFSTMGLTPPVSTDWIADSGASFHTTPDAGILSSIRPPHPSCPSSTMVGNGSCLPVTSVGSAGFGFPASSSPM</sequence>
<organism evidence="1 2">
    <name type="scientific">Paspalum notatum var. saurae</name>
    <dbReference type="NCBI Taxonomy" id="547442"/>
    <lineage>
        <taxon>Eukaryota</taxon>
        <taxon>Viridiplantae</taxon>
        <taxon>Streptophyta</taxon>
        <taxon>Embryophyta</taxon>
        <taxon>Tracheophyta</taxon>
        <taxon>Spermatophyta</taxon>
        <taxon>Magnoliopsida</taxon>
        <taxon>Liliopsida</taxon>
        <taxon>Poales</taxon>
        <taxon>Poaceae</taxon>
        <taxon>PACMAD clade</taxon>
        <taxon>Panicoideae</taxon>
        <taxon>Andropogonodae</taxon>
        <taxon>Paspaleae</taxon>
        <taxon>Paspalinae</taxon>
        <taxon>Paspalum</taxon>
    </lineage>
</organism>